<feature type="non-terminal residue" evidence="1">
    <location>
        <position position="49"/>
    </location>
</feature>
<proteinExistence type="predicted"/>
<reference evidence="1" key="1">
    <citation type="submission" date="2018-05" db="EMBL/GenBank/DDBJ databases">
        <authorList>
            <person name="Lanie J.A."/>
            <person name="Ng W.-L."/>
            <person name="Kazmierczak K.M."/>
            <person name="Andrzejewski T.M."/>
            <person name="Davidsen T.M."/>
            <person name="Wayne K.J."/>
            <person name="Tettelin H."/>
            <person name="Glass J.I."/>
            <person name="Rusch D."/>
            <person name="Podicherti R."/>
            <person name="Tsui H.-C.T."/>
            <person name="Winkler M.E."/>
        </authorList>
    </citation>
    <scope>NUCLEOTIDE SEQUENCE</scope>
</reference>
<sequence>MVYWISPVGTHISGCPVGHSELLVLVISHAVSYGKCISHQHGTGSDNRR</sequence>
<dbReference type="AlphaFoldDB" id="A0A382DBE1"/>
<evidence type="ECO:0000313" key="1">
    <source>
        <dbReference type="EMBL" id="SVB35816.1"/>
    </source>
</evidence>
<protein>
    <submittedName>
        <fullName evidence="1">Uncharacterized protein</fullName>
    </submittedName>
</protein>
<gene>
    <name evidence="1" type="ORF">METZ01_LOCUS188670</name>
</gene>
<dbReference type="EMBL" id="UINC01038587">
    <property type="protein sequence ID" value="SVB35816.1"/>
    <property type="molecule type" value="Genomic_DNA"/>
</dbReference>
<accession>A0A382DBE1</accession>
<organism evidence="1">
    <name type="scientific">marine metagenome</name>
    <dbReference type="NCBI Taxonomy" id="408172"/>
    <lineage>
        <taxon>unclassified sequences</taxon>
        <taxon>metagenomes</taxon>
        <taxon>ecological metagenomes</taxon>
    </lineage>
</organism>
<name>A0A382DBE1_9ZZZZ</name>